<dbReference type="InterPro" id="IPR033214">
    <property type="entry name" value="AKIP1"/>
</dbReference>
<dbReference type="GO" id="GO:0005654">
    <property type="term" value="C:nucleoplasm"/>
    <property type="evidence" value="ECO:0007669"/>
    <property type="project" value="TreeGrafter"/>
</dbReference>
<organism evidence="2 3">
    <name type="scientific">Eleutherodactylus coqui</name>
    <name type="common">Puerto Rican coqui</name>
    <dbReference type="NCBI Taxonomy" id="57060"/>
    <lineage>
        <taxon>Eukaryota</taxon>
        <taxon>Metazoa</taxon>
        <taxon>Chordata</taxon>
        <taxon>Craniata</taxon>
        <taxon>Vertebrata</taxon>
        <taxon>Euteleostomi</taxon>
        <taxon>Amphibia</taxon>
        <taxon>Batrachia</taxon>
        <taxon>Anura</taxon>
        <taxon>Neobatrachia</taxon>
        <taxon>Hyloidea</taxon>
        <taxon>Eleutherodactylidae</taxon>
        <taxon>Eleutherodactylinae</taxon>
        <taxon>Eleutherodactylus</taxon>
        <taxon>Eleutherodactylus</taxon>
    </lineage>
</organism>
<feature type="region of interest" description="Disordered" evidence="1">
    <location>
        <begin position="43"/>
        <end position="63"/>
    </location>
</feature>
<dbReference type="OrthoDB" id="5945634at2759"/>
<sequence length="168" mass="18718">MEGSCWMEDSLRRTSALGRAVLERARCRELDWRPARTHCGRSLRTRLGSETPEEEHSASSEEAFSTLSRFMRETTVQCARYHSRIPAQEMTASEVQHFSRFHQPMPMKTPPSASPAAAPHATTRDPRDVHITVAPGTYSISAASPNGQTQTHVVNITPGQSVDLTFRV</sequence>
<feature type="region of interest" description="Disordered" evidence="1">
    <location>
        <begin position="106"/>
        <end position="127"/>
    </location>
</feature>
<dbReference type="GO" id="GO:1901222">
    <property type="term" value="P:regulation of non-canonical NF-kappaB signal transduction"/>
    <property type="evidence" value="ECO:0007669"/>
    <property type="project" value="InterPro"/>
</dbReference>
<dbReference type="PANTHER" id="PTHR14330:SF2">
    <property type="entry name" value="A-KINASE-INTERACTING PROTEIN 1"/>
    <property type="match status" value="1"/>
</dbReference>
<comment type="caution">
    <text evidence="2">The sequence shown here is derived from an EMBL/GenBank/DDBJ whole genome shotgun (WGS) entry which is preliminary data.</text>
</comment>
<dbReference type="PANTHER" id="PTHR14330">
    <property type="entry name" value="A-KINASE-INTERACTING PROTEIN 1"/>
    <property type="match status" value="1"/>
</dbReference>
<evidence type="ECO:0000313" key="3">
    <source>
        <dbReference type="Proteomes" id="UP000770717"/>
    </source>
</evidence>
<accession>A0A8J6B955</accession>
<dbReference type="AlphaFoldDB" id="A0A8J6B955"/>
<evidence type="ECO:0000256" key="1">
    <source>
        <dbReference type="SAM" id="MobiDB-lite"/>
    </source>
</evidence>
<keyword evidence="3" id="KW-1185">Reference proteome</keyword>
<dbReference type="EMBL" id="WNTK01003023">
    <property type="protein sequence ID" value="KAG9465464.1"/>
    <property type="molecule type" value="Genomic_DNA"/>
</dbReference>
<reference evidence="2" key="1">
    <citation type="thesis" date="2020" institute="ProQuest LLC" country="789 East Eisenhower Parkway, Ann Arbor, MI, USA">
        <title>Comparative Genomics and Chromosome Evolution.</title>
        <authorList>
            <person name="Mudd A.B."/>
        </authorList>
    </citation>
    <scope>NUCLEOTIDE SEQUENCE</scope>
    <source>
        <strain evidence="2">HN-11 Male</strain>
        <tissue evidence="2">Kidney and liver</tissue>
    </source>
</reference>
<protein>
    <recommendedName>
        <fullName evidence="4">A-kinase interacting protein 1</fullName>
    </recommendedName>
</protein>
<proteinExistence type="predicted"/>
<dbReference type="Proteomes" id="UP000770717">
    <property type="component" value="Unassembled WGS sequence"/>
</dbReference>
<gene>
    <name evidence="2" type="ORF">GDO78_018324</name>
</gene>
<name>A0A8J6B955_ELECQ</name>
<evidence type="ECO:0000313" key="2">
    <source>
        <dbReference type="EMBL" id="KAG9465464.1"/>
    </source>
</evidence>
<evidence type="ECO:0008006" key="4">
    <source>
        <dbReference type="Google" id="ProtNLM"/>
    </source>
</evidence>